<dbReference type="InterPro" id="IPR006121">
    <property type="entry name" value="HMA_dom"/>
</dbReference>
<dbReference type="InterPro" id="IPR000428">
    <property type="entry name" value="Cu-bd"/>
</dbReference>
<keyword evidence="5" id="KW-1185">Reference proteome</keyword>
<accession>A0ABT4D9R7</accession>
<dbReference type="Pfam" id="PF00403">
    <property type="entry name" value="HMA"/>
    <property type="match status" value="1"/>
</dbReference>
<protein>
    <submittedName>
        <fullName evidence="4">Copper ion binding protein</fullName>
    </submittedName>
</protein>
<sequence length="81" mass="8740">MKKKLLVEGMSCQHCVKHVKDALMELEGVTNVAVDLEKKSALVDMEKSLEDSILKDAVEDAGYDVVKIESIGNGGCCCCGH</sequence>
<keyword evidence="2" id="KW-0186">Copper</keyword>
<evidence type="ECO:0000256" key="1">
    <source>
        <dbReference type="ARBA" id="ARBA00022723"/>
    </source>
</evidence>
<evidence type="ECO:0000313" key="4">
    <source>
        <dbReference type="EMBL" id="MCY6959051.1"/>
    </source>
</evidence>
<gene>
    <name evidence="4" type="ORF">OW729_10585</name>
</gene>
<dbReference type="CDD" id="cd00371">
    <property type="entry name" value="HMA"/>
    <property type="match status" value="1"/>
</dbReference>
<reference evidence="4" key="1">
    <citation type="submission" date="2022-12" db="EMBL/GenBank/DDBJ databases">
        <title>Clostridium sp. nov., isolated from industrial wastewater.</title>
        <authorList>
            <person name="Jiayan W."/>
        </authorList>
    </citation>
    <scope>NUCLEOTIDE SEQUENCE</scope>
    <source>
        <strain evidence="4">ZC22-4</strain>
    </source>
</reference>
<proteinExistence type="predicted"/>
<dbReference type="PROSITE" id="PS50846">
    <property type="entry name" value="HMA_2"/>
    <property type="match status" value="1"/>
</dbReference>
<dbReference type="NCBIfam" id="TIGR00003">
    <property type="entry name" value="copper ion binding protein"/>
    <property type="match status" value="1"/>
</dbReference>
<dbReference type="InterPro" id="IPR006122">
    <property type="entry name" value="HMA_Cu_ion-bd"/>
</dbReference>
<feature type="domain" description="HMA" evidence="3">
    <location>
        <begin position="1"/>
        <end position="66"/>
    </location>
</feature>
<evidence type="ECO:0000256" key="2">
    <source>
        <dbReference type="ARBA" id="ARBA00023008"/>
    </source>
</evidence>
<dbReference type="PRINTS" id="PR00944">
    <property type="entry name" value="CUEXPORT"/>
</dbReference>
<dbReference type="Gene3D" id="3.30.70.100">
    <property type="match status" value="1"/>
</dbReference>
<evidence type="ECO:0000313" key="5">
    <source>
        <dbReference type="Proteomes" id="UP001144612"/>
    </source>
</evidence>
<dbReference type="RefSeq" id="WP_268061474.1">
    <property type="nucleotide sequence ID" value="NZ_JAPQFJ010000010.1"/>
</dbReference>
<organism evidence="4 5">
    <name type="scientific">Clostridium brassicae</name>
    <dbReference type="NCBI Taxonomy" id="2999072"/>
    <lineage>
        <taxon>Bacteria</taxon>
        <taxon>Bacillati</taxon>
        <taxon>Bacillota</taxon>
        <taxon>Clostridia</taxon>
        <taxon>Eubacteriales</taxon>
        <taxon>Clostridiaceae</taxon>
        <taxon>Clostridium</taxon>
    </lineage>
</organism>
<comment type="caution">
    <text evidence="4">The sequence shown here is derived from an EMBL/GenBank/DDBJ whole genome shotgun (WGS) entry which is preliminary data.</text>
</comment>
<dbReference type="InterPro" id="IPR017969">
    <property type="entry name" value="Heavy-metal-associated_CS"/>
</dbReference>
<name>A0ABT4D9R7_9CLOT</name>
<dbReference type="SUPFAM" id="SSF55008">
    <property type="entry name" value="HMA, heavy metal-associated domain"/>
    <property type="match status" value="1"/>
</dbReference>
<dbReference type="InterPro" id="IPR036163">
    <property type="entry name" value="HMA_dom_sf"/>
</dbReference>
<dbReference type="PROSITE" id="PS01047">
    <property type="entry name" value="HMA_1"/>
    <property type="match status" value="1"/>
</dbReference>
<keyword evidence="1" id="KW-0479">Metal-binding</keyword>
<dbReference type="EMBL" id="JAPQFJ010000010">
    <property type="protein sequence ID" value="MCY6959051.1"/>
    <property type="molecule type" value="Genomic_DNA"/>
</dbReference>
<dbReference type="Proteomes" id="UP001144612">
    <property type="component" value="Unassembled WGS sequence"/>
</dbReference>
<evidence type="ECO:0000259" key="3">
    <source>
        <dbReference type="PROSITE" id="PS50846"/>
    </source>
</evidence>